<dbReference type="Proteomes" id="UP000006251">
    <property type="component" value="Unassembled WGS sequence"/>
</dbReference>
<evidence type="ECO:0000313" key="3">
    <source>
        <dbReference type="Proteomes" id="UP000006251"/>
    </source>
</evidence>
<feature type="transmembrane region" description="Helical" evidence="1">
    <location>
        <begin position="27"/>
        <end position="49"/>
    </location>
</feature>
<keyword evidence="1" id="KW-0812">Transmembrane</keyword>
<protein>
    <recommendedName>
        <fullName evidence="4">DUF1585 domain-containing protein</fullName>
    </recommendedName>
</protein>
<evidence type="ECO:0000256" key="1">
    <source>
        <dbReference type="SAM" id="Phobius"/>
    </source>
</evidence>
<comment type="caution">
    <text evidence="2">The sequence shown here is derived from an EMBL/GenBank/DDBJ whole genome shotgun (WGS) entry which is preliminary data.</text>
</comment>
<reference evidence="3" key="1">
    <citation type="journal article" date="2014" name="Environ. Microbiol.">
        <title>Comparative genomics of the marine bacterial genus Glaciecola reveals the high degree of genomic diversity and genomic characteristic for cold adaptation.</title>
        <authorList>
            <person name="Qin Q.L."/>
            <person name="Xie B.B."/>
            <person name="Yu Y."/>
            <person name="Shu Y.L."/>
            <person name="Rong J.C."/>
            <person name="Zhang Y.J."/>
            <person name="Zhao D.L."/>
            <person name="Chen X.L."/>
            <person name="Zhang X.Y."/>
            <person name="Chen B."/>
            <person name="Zhou B.C."/>
            <person name="Zhang Y.Z."/>
        </authorList>
    </citation>
    <scope>NUCLEOTIDE SEQUENCE [LARGE SCALE GENOMIC DNA]</scope>
    <source>
        <strain evidence="3">ACAM 615</strain>
    </source>
</reference>
<keyword evidence="1" id="KW-1133">Transmembrane helix</keyword>
<accession>K6ZIK3</accession>
<dbReference type="AlphaFoldDB" id="K6ZIK3"/>
<dbReference type="STRING" id="1121922.GCA_000428905_03615"/>
<keyword evidence="1" id="KW-0472">Membrane</keyword>
<keyword evidence="3" id="KW-1185">Reference proteome</keyword>
<dbReference type="RefSeq" id="WP_006014002.1">
    <property type="nucleotide sequence ID" value="NZ_AUAV01000024.1"/>
</dbReference>
<gene>
    <name evidence="2" type="ORF">GPAL_3349</name>
</gene>
<organism evidence="2 3">
    <name type="scientific">Brumicola pallidula DSM 14239 = ACAM 615</name>
    <dbReference type="NCBI Taxonomy" id="1121922"/>
    <lineage>
        <taxon>Bacteria</taxon>
        <taxon>Pseudomonadati</taxon>
        <taxon>Pseudomonadota</taxon>
        <taxon>Gammaproteobacteria</taxon>
        <taxon>Alteromonadales</taxon>
        <taxon>Alteromonadaceae</taxon>
        <taxon>Brumicola</taxon>
    </lineage>
</organism>
<name>K6ZIK3_9ALTE</name>
<evidence type="ECO:0008006" key="4">
    <source>
        <dbReference type="Google" id="ProtNLM"/>
    </source>
</evidence>
<proteinExistence type="predicted"/>
<evidence type="ECO:0000313" key="2">
    <source>
        <dbReference type="EMBL" id="GAC30197.1"/>
    </source>
</evidence>
<sequence>MYLLAKESNNPPDHVSFHQVTMNIKQLLKLICLATPIILASTLASAGSLEQAKRMHDRLAGVPGSTAVIQTMSDLIDAGDAQGAAQIAMQSPSFYNVTIKNWVTPWTNEEFDVFAPLNDYTATVIGMVRDEVDFRQVLTGDILYIANANAGVPAYSTNNNAHYETLEDEGADLSRALVATTQSSLTGIPAPATAGVMTTRAAAKAFFQDGTNRAMFRFTLMNHMCADLEAFKDTSSPPDRIRQDLSRSPGGDSRIFTNSCSGCHSGMDPLAQAFAYYNYDYNVEADPDGENGQIVYNAEGQVDPETQLRVQAKYWINSNNFPFGYVTMDDTWENYWRTGQNQTVGWSNQLSGTGSGAKSMGEELANSQTFANCQVKKVFKNVCLRSPQDQADRAVIAQIQSEFMGNNYNIKNVFAATADYCKGE</sequence>
<dbReference type="EMBL" id="BAEQ01000054">
    <property type="protein sequence ID" value="GAC30197.1"/>
    <property type="molecule type" value="Genomic_DNA"/>
</dbReference>